<dbReference type="PROSITE" id="PS51819">
    <property type="entry name" value="VOC"/>
    <property type="match status" value="2"/>
</dbReference>
<feature type="domain" description="VOC" evidence="1">
    <location>
        <begin position="8"/>
        <end position="122"/>
    </location>
</feature>
<organism evidence="2 3">
    <name type="scientific">Streptomyces amakusaensis</name>
    <dbReference type="NCBI Taxonomy" id="67271"/>
    <lineage>
        <taxon>Bacteria</taxon>
        <taxon>Bacillati</taxon>
        <taxon>Actinomycetota</taxon>
        <taxon>Actinomycetes</taxon>
        <taxon>Kitasatosporales</taxon>
        <taxon>Streptomycetaceae</taxon>
        <taxon>Streptomyces</taxon>
    </lineage>
</organism>
<name>A0ABW0AI50_9ACTN</name>
<dbReference type="EMBL" id="JBHSKP010000009">
    <property type="protein sequence ID" value="MFC5153428.1"/>
    <property type="molecule type" value="Genomic_DNA"/>
</dbReference>
<dbReference type="InterPro" id="IPR004360">
    <property type="entry name" value="Glyas_Fos-R_dOase_dom"/>
</dbReference>
<reference evidence="3" key="1">
    <citation type="journal article" date="2019" name="Int. J. Syst. Evol. Microbiol.">
        <title>The Global Catalogue of Microorganisms (GCM) 10K type strain sequencing project: providing services to taxonomists for standard genome sequencing and annotation.</title>
        <authorList>
            <consortium name="The Broad Institute Genomics Platform"/>
            <consortium name="The Broad Institute Genome Sequencing Center for Infectious Disease"/>
            <person name="Wu L."/>
            <person name="Ma J."/>
        </authorList>
    </citation>
    <scope>NUCLEOTIDE SEQUENCE [LARGE SCALE GENOMIC DNA]</scope>
    <source>
        <strain evidence="3">PCU 266</strain>
    </source>
</reference>
<evidence type="ECO:0000313" key="3">
    <source>
        <dbReference type="Proteomes" id="UP001596160"/>
    </source>
</evidence>
<dbReference type="InterPro" id="IPR052164">
    <property type="entry name" value="Anthracycline_SecMetBiosynth"/>
</dbReference>
<dbReference type="RefSeq" id="WP_344479999.1">
    <property type="nucleotide sequence ID" value="NZ_BAAASB010000013.1"/>
</dbReference>
<evidence type="ECO:0000259" key="1">
    <source>
        <dbReference type="PROSITE" id="PS51819"/>
    </source>
</evidence>
<sequence>MAVRPEGTPCWADGMFPDLAAAKSFYGELFGWTFGESSEEFGHYTQASVDGGTVAALMPQEPGAERPPAWNLYFATPDARATAAKIRENGGTLIADSVEVGGFGTMVVAQDPSGIHFSAWQPASHQGFERTGTPGAYAWADLCTREVRKADAFFPSVFPFEVKRMESDQVDYHVWSIGGEPVAGRLRMTDNFPADAPPFINVYFAVAGVDAAVATVQRLGGQLLYGPHPSPFGRFAPVMDQQGAVFTLIDPADKEGETPTFS</sequence>
<dbReference type="PANTHER" id="PTHR33993:SF10">
    <property type="entry name" value="CONSERVED PROTEIN"/>
    <property type="match status" value="1"/>
</dbReference>
<dbReference type="Pfam" id="PF00903">
    <property type="entry name" value="Glyoxalase"/>
    <property type="match status" value="1"/>
</dbReference>
<protein>
    <submittedName>
        <fullName evidence="2">VOC family protein</fullName>
    </submittedName>
</protein>
<dbReference type="Proteomes" id="UP001596160">
    <property type="component" value="Unassembled WGS sequence"/>
</dbReference>
<dbReference type="SUPFAM" id="SSF54593">
    <property type="entry name" value="Glyoxalase/Bleomycin resistance protein/Dihydroxybiphenyl dioxygenase"/>
    <property type="match status" value="2"/>
</dbReference>
<dbReference type="InterPro" id="IPR037523">
    <property type="entry name" value="VOC_core"/>
</dbReference>
<evidence type="ECO:0000313" key="2">
    <source>
        <dbReference type="EMBL" id="MFC5153428.1"/>
    </source>
</evidence>
<proteinExistence type="predicted"/>
<dbReference type="InterPro" id="IPR029068">
    <property type="entry name" value="Glyas_Bleomycin-R_OHBP_Dase"/>
</dbReference>
<dbReference type="Gene3D" id="3.10.180.10">
    <property type="entry name" value="2,3-Dihydroxybiphenyl 1,2-Dioxygenase, domain 1"/>
    <property type="match status" value="2"/>
</dbReference>
<feature type="domain" description="VOC" evidence="1">
    <location>
        <begin position="136"/>
        <end position="251"/>
    </location>
</feature>
<comment type="caution">
    <text evidence="2">The sequence shown here is derived from an EMBL/GenBank/DDBJ whole genome shotgun (WGS) entry which is preliminary data.</text>
</comment>
<accession>A0ABW0AI50</accession>
<keyword evidence="3" id="KW-1185">Reference proteome</keyword>
<dbReference type="CDD" id="cd07247">
    <property type="entry name" value="SgaA_N_like"/>
    <property type="match status" value="1"/>
</dbReference>
<dbReference type="PANTHER" id="PTHR33993">
    <property type="entry name" value="GLYOXALASE-RELATED"/>
    <property type="match status" value="1"/>
</dbReference>
<gene>
    <name evidence="2" type="ORF">ACFPRH_16965</name>
</gene>